<dbReference type="InterPro" id="IPR023753">
    <property type="entry name" value="FAD/NAD-binding_dom"/>
</dbReference>
<evidence type="ECO:0000256" key="5">
    <source>
        <dbReference type="ARBA" id="ARBA00016287"/>
    </source>
</evidence>
<dbReference type="Gene3D" id="3.40.50.720">
    <property type="entry name" value="NAD(P)-binding Rossmann-like Domain"/>
    <property type="match status" value="1"/>
</dbReference>
<dbReference type="RefSeq" id="XP_002730940.1">
    <property type="nucleotide sequence ID" value="XM_002730894.2"/>
</dbReference>
<dbReference type="EC" id="1.18.1.6" evidence="4 11"/>
<keyword evidence="13" id="KW-1185">Reference proteome</keyword>
<evidence type="ECO:0000259" key="12">
    <source>
        <dbReference type="Pfam" id="PF07992"/>
    </source>
</evidence>
<sequence>MTTFVCRRWFQFCSRQYNRTSNKLYKETLRSVSTKPSIPHVCIVGSGPAGFYTAQQLLKHHKTVHVDIYDKLPVPFGLVRFGVAPDHPEVKNCINQFTKTAKNDRFAFIGNVTVGKDITVKKLKKSYDAIIMCYGADDDRILGIPGENLHGVLSARSFVGWYNGLPEDRNLDVNLNCDTAVVIGHGNVAIDVCRILLTPVSILKRTDITQHSLEVLENSQIKRVYMVGRRGPLQVAFTIKEIREMTKLPGCRSVLDPHLFKNLSEQVSGLPRPRKRLTELMIKTALDTPSEAEVDAEWRVKFLRSPIEIIPSNDGKQVAGIKLRVNRLEGTGESAKAIPTDEVEEIPCGMVLRSIGYKSIPIDDSVPFDNNQGIIPNIGGRVTGMKGIYCSGWVRRGPTGVILSTMSDGFEIGKLVADDLNSADIDISNETVKGKDKVLDDLDKDGVVPVMFADWERIDELEKTRGVSIGKPREKFTTVEDMLEAAFD</sequence>
<dbReference type="PANTHER" id="PTHR48467">
    <property type="entry name" value="GLUTAMATE SYNTHASE 1 [NADH], CHLOROPLASTIC-LIKE"/>
    <property type="match status" value="1"/>
</dbReference>
<comment type="similarity">
    <text evidence="3 11">Belongs to the ferredoxin--NADP reductase type 1 family.</text>
</comment>
<comment type="cofactor">
    <cofactor evidence="1 11">
        <name>FAD</name>
        <dbReference type="ChEBI" id="CHEBI:57692"/>
    </cofactor>
</comment>
<organism evidence="13 14">
    <name type="scientific">Saccoglossus kowalevskii</name>
    <name type="common">Acorn worm</name>
    <dbReference type="NCBI Taxonomy" id="10224"/>
    <lineage>
        <taxon>Eukaryota</taxon>
        <taxon>Metazoa</taxon>
        <taxon>Hemichordata</taxon>
        <taxon>Enteropneusta</taxon>
        <taxon>Harrimaniidae</taxon>
        <taxon>Saccoglossus</taxon>
    </lineage>
</organism>
<evidence type="ECO:0000256" key="11">
    <source>
        <dbReference type="PIRNR" id="PIRNR000362"/>
    </source>
</evidence>
<gene>
    <name evidence="14" type="primary">LOC100373097</name>
</gene>
<comment type="subcellular location">
    <subcellularLocation>
        <location evidence="11">Mitochondrion</location>
    </subcellularLocation>
</comment>
<dbReference type="SUPFAM" id="SSF51971">
    <property type="entry name" value="Nucleotide-binding domain"/>
    <property type="match status" value="2"/>
</dbReference>
<comment type="catalytic activity">
    <reaction evidence="10 11">
        <text>2 reduced [adrenodoxin] + NADP(+) + H(+) = 2 oxidized [adrenodoxin] + NADPH</text>
        <dbReference type="Rhea" id="RHEA:42312"/>
        <dbReference type="Rhea" id="RHEA-COMP:9998"/>
        <dbReference type="Rhea" id="RHEA-COMP:9999"/>
        <dbReference type="ChEBI" id="CHEBI:15378"/>
        <dbReference type="ChEBI" id="CHEBI:33737"/>
        <dbReference type="ChEBI" id="CHEBI:33738"/>
        <dbReference type="ChEBI" id="CHEBI:57783"/>
        <dbReference type="ChEBI" id="CHEBI:58349"/>
        <dbReference type="EC" id="1.18.1.6"/>
    </reaction>
</comment>
<dbReference type="Pfam" id="PF07992">
    <property type="entry name" value="Pyr_redox_2"/>
    <property type="match status" value="1"/>
</dbReference>
<evidence type="ECO:0000256" key="9">
    <source>
        <dbReference type="ARBA" id="ARBA00023002"/>
    </source>
</evidence>
<dbReference type="InterPro" id="IPR036188">
    <property type="entry name" value="FAD/NAD-bd_sf"/>
</dbReference>
<evidence type="ECO:0000313" key="13">
    <source>
        <dbReference type="Proteomes" id="UP000694865"/>
    </source>
</evidence>
<dbReference type="InterPro" id="IPR055275">
    <property type="entry name" value="Ferredox_Rdtase"/>
</dbReference>
<keyword evidence="8 11" id="KW-0521">NADP</keyword>
<name>A0ABM0GJ26_SACKO</name>
<evidence type="ECO:0000256" key="8">
    <source>
        <dbReference type="ARBA" id="ARBA00022857"/>
    </source>
</evidence>
<keyword evidence="7 11" id="KW-0274">FAD</keyword>
<dbReference type="PRINTS" id="PR00419">
    <property type="entry name" value="ADXRDTASE"/>
</dbReference>
<keyword evidence="6 11" id="KW-0285">Flavoprotein</keyword>
<evidence type="ECO:0000256" key="7">
    <source>
        <dbReference type="ARBA" id="ARBA00022827"/>
    </source>
</evidence>
<evidence type="ECO:0000256" key="6">
    <source>
        <dbReference type="ARBA" id="ARBA00022630"/>
    </source>
</evidence>
<evidence type="ECO:0000256" key="10">
    <source>
        <dbReference type="ARBA" id="ARBA00048933"/>
    </source>
</evidence>
<evidence type="ECO:0000313" key="14">
    <source>
        <dbReference type="RefSeq" id="XP_002730940.1"/>
    </source>
</evidence>
<proteinExistence type="inferred from homology"/>
<keyword evidence="11" id="KW-0496">Mitochondrion</keyword>
<evidence type="ECO:0000256" key="3">
    <source>
        <dbReference type="ARBA" id="ARBA00008312"/>
    </source>
</evidence>
<evidence type="ECO:0000256" key="4">
    <source>
        <dbReference type="ARBA" id="ARBA00013219"/>
    </source>
</evidence>
<evidence type="ECO:0000256" key="1">
    <source>
        <dbReference type="ARBA" id="ARBA00001974"/>
    </source>
</evidence>
<protein>
    <recommendedName>
        <fullName evidence="5 11">NADPH:adrenodoxin oxidoreductase, mitochondrial</fullName>
        <ecNumber evidence="4 11">1.18.1.6</ecNumber>
    </recommendedName>
</protein>
<dbReference type="PANTHER" id="PTHR48467:SF1">
    <property type="entry name" value="GLUTAMATE SYNTHASE 1 [NADH], CHLOROPLASTIC-LIKE"/>
    <property type="match status" value="1"/>
</dbReference>
<feature type="domain" description="FAD/NAD(P)-binding" evidence="12">
    <location>
        <begin position="40"/>
        <end position="196"/>
    </location>
</feature>
<comment type="pathway">
    <text evidence="2">Steroid metabolism; cholesterol metabolism.</text>
</comment>
<accession>A0ABM0GJ26</accession>
<evidence type="ECO:0000256" key="2">
    <source>
        <dbReference type="ARBA" id="ARBA00004731"/>
    </source>
</evidence>
<dbReference type="Proteomes" id="UP000694865">
    <property type="component" value="Unplaced"/>
</dbReference>
<dbReference type="GeneID" id="100373097"/>
<dbReference type="InterPro" id="IPR021163">
    <property type="entry name" value="Ferredox_Rdtase_adrenod"/>
</dbReference>
<keyword evidence="9 11" id="KW-0560">Oxidoreductase</keyword>
<dbReference type="PIRSF" id="PIRSF000362">
    <property type="entry name" value="FNR"/>
    <property type="match status" value="1"/>
</dbReference>
<reference evidence="14" key="1">
    <citation type="submission" date="2025-08" db="UniProtKB">
        <authorList>
            <consortium name="RefSeq"/>
        </authorList>
    </citation>
    <scope>IDENTIFICATION</scope>
    <source>
        <tissue evidence="14">Testes</tissue>
    </source>
</reference>
<dbReference type="Gene3D" id="3.50.50.60">
    <property type="entry name" value="FAD/NAD(P)-binding domain"/>
    <property type="match status" value="1"/>
</dbReference>